<proteinExistence type="predicted"/>
<sequence>MTEIIKTLPVTKSPSELVVEGYASQKPSDQLVDHILPTNISEPLKGLSSIFYINMDRSTERETHMQSLFQNPVFQHTEITRIAAIDGTKKDWDNYLEFYQCSQHPRMMDSEYGCTISHFRAIHYAAMTDDPYSLILEDDASIEFLPYWKKSIQQLVDDAPPDWEILQLSYILFDTLPEEEYETWEMSKNFCGTAAYIIKNSAAKRLTQYLCRNSSPAMPRYCIGPEVPYYHHADRFLYAFLKTYSYHCPFFTYREQNDSYIHPEHVDFHSESKEKTKKLYLRLLEPTVPVVPKTP</sequence>
<protein>
    <recommendedName>
        <fullName evidence="1">Glycosyl transferase family 25 domain-containing protein</fullName>
    </recommendedName>
</protein>
<dbReference type="CDD" id="cd06532">
    <property type="entry name" value="Glyco_transf_25"/>
    <property type="match status" value="1"/>
</dbReference>
<reference evidence="2" key="1">
    <citation type="journal article" date="2020" name="Nature">
        <title>Giant virus diversity and host interactions through global metagenomics.</title>
        <authorList>
            <person name="Schulz F."/>
            <person name="Roux S."/>
            <person name="Paez-Espino D."/>
            <person name="Jungbluth S."/>
            <person name="Walsh D.A."/>
            <person name="Denef V.J."/>
            <person name="McMahon K.D."/>
            <person name="Konstantinidis K.T."/>
            <person name="Eloe-Fadrosh E.A."/>
            <person name="Kyrpides N.C."/>
            <person name="Woyke T."/>
        </authorList>
    </citation>
    <scope>NUCLEOTIDE SEQUENCE</scope>
    <source>
        <strain evidence="2">GVMAG-M-3300023184-16</strain>
    </source>
</reference>
<organism evidence="2">
    <name type="scientific">viral metagenome</name>
    <dbReference type="NCBI Taxonomy" id="1070528"/>
    <lineage>
        <taxon>unclassified sequences</taxon>
        <taxon>metagenomes</taxon>
        <taxon>organismal metagenomes</taxon>
    </lineage>
</organism>
<dbReference type="EMBL" id="MN740015">
    <property type="protein sequence ID" value="QHT84052.1"/>
    <property type="molecule type" value="Genomic_DNA"/>
</dbReference>
<dbReference type="AlphaFoldDB" id="A0A6C0HU55"/>
<feature type="domain" description="Glycosyl transferase family 25" evidence="1">
    <location>
        <begin position="49"/>
        <end position="212"/>
    </location>
</feature>
<dbReference type="InterPro" id="IPR002654">
    <property type="entry name" value="Glyco_trans_25"/>
</dbReference>
<name>A0A6C0HU55_9ZZZZ</name>
<dbReference type="Pfam" id="PF01755">
    <property type="entry name" value="Glyco_transf_25"/>
    <property type="match status" value="1"/>
</dbReference>
<accession>A0A6C0HU55</accession>
<evidence type="ECO:0000259" key="1">
    <source>
        <dbReference type="Pfam" id="PF01755"/>
    </source>
</evidence>
<evidence type="ECO:0000313" key="2">
    <source>
        <dbReference type="EMBL" id="QHT84052.1"/>
    </source>
</evidence>